<accession>A0A8K0R4A2</accession>
<dbReference type="Proteomes" id="UP000813461">
    <property type="component" value="Unassembled WGS sequence"/>
</dbReference>
<gene>
    <name evidence="2" type="ORF">FB567DRAFT_67231</name>
</gene>
<name>A0A8K0R4A2_9PLEO</name>
<dbReference type="AlphaFoldDB" id="A0A8K0R4A2"/>
<keyword evidence="3" id="KW-1185">Reference proteome</keyword>
<dbReference type="EMBL" id="JAGMVJ010000011">
    <property type="protein sequence ID" value="KAH7086297.1"/>
    <property type="molecule type" value="Genomic_DNA"/>
</dbReference>
<reference evidence="2" key="1">
    <citation type="journal article" date="2021" name="Nat. Commun.">
        <title>Genetic determinants of endophytism in the Arabidopsis root mycobiome.</title>
        <authorList>
            <person name="Mesny F."/>
            <person name="Miyauchi S."/>
            <person name="Thiergart T."/>
            <person name="Pickel B."/>
            <person name="Atanasova L."/>
            <person name="Karlsson M."/>
            <person name="Huettel B."/>
            <person name="Barry K.W."/>
            <person name="Haridas S."/>
            <person name="Chen C."/>
            <person name="Bauer D."/>
            <person name="Andreopoulos W."/>
            <person name="Pangilinan J."/>
            <person name="LaButti K."/>
            <person name="Riley R."/>
            <person name="Lipzen A."/>
            <person name="Clum A."/>
            <person name="Drula E."/>
            <person name="Henrissat B."/>
            <person name="Kohler A."/>
            <person name="Grigoriev I.V."/>
            <person name="Martin F.M."/>
            <person name="Hacquard S."/>
        </authorList>
    </citation>
    <scope>NUCLEOTIDE SEQUENCE</scope>
    <source>
        <strain evidence="2">MPI-SDFR-AT-0120</strain>
    </source>
</reference>
<evidence type="ECO:0000256" key="1">
    <source>
        <dbReference type="SAM" id="SignalP"/>
    </source>
</evidence>
<evidence type="ECO:0000313" key="3">
    <source>
        <dbReference type="Proteomes" id="UP000813461"/>
    </source>
</evidence>
<feature type="signal peptide" evidence="1">
    <location>
        <begin position="1"/>
        <end position="20"/>
    </location>
</feature>
<comment type="caution">
    <text evidence="2">The sequence shown here is derived from an EMBL/GenBank/DDBJ whole genome shotgun (WGS) entry which is preliminary data.</text>
</comment>
<evidence type="ECO:0000313" key="2">
    <source>
        <dbReference type="EMBL" id="KAH7086297.1"/>
    </source>
</evidence>
<proteinExistence type="predicted"/>
<protein>
    <submittedName>
        <fullName evidence="2">Uncharacterized protein</fullName>
    </submittedName>
</protein>
<organism evidence="2 3">
    <name type="scientific">Paraphoma chrysanthemicola</name>
    <dbReference type="NCBI Taxonomy" id="798071"/>
    <lineage>
        <taxon>Eukaryota</taxon>
        <taxon>Fungi</taxon>
        <taxon>Dikarya</taxon>
        <taxon>Ascomycota</taxon>
        <taxon>Pezizomycotina</taxon>
        <taxon>Dothideomycetes</taxon>
        <taxon>Pleosporomycetidae</taxon>
        <taxon>Pleosporales</taxon>
        <taxon>Pleosporineae</taxon>
        <taxon>Phaeosphaeriaceae</taxon>
        <taxon>Paraphoma</taxon>
    </lineage>
</organism>
<dbReference type="OrthoDB" id="10341398at2759"/>
<feature type="chain" id="PRO_5035473572" evidence="1">
    <location>
        <begin position="21"/>
        <end position="306"/>
    </location>
</feature>
<sequence length="306" mass="33595">MIPTFRLISILALLLQLINAVVVAETIVFNIVEYTAIGESIVDEWASRTGYYIDDVHLFTFLSLHLPLNNTQTGWGGSRFYISGTSRNGETFEHTATIGSETIRTHWMTTESTTRTRFSLSGCSFIAAFGPPINPEGTINRGWCSETTTMRSTYQDIDSIVPSAPRTFTDQYSSYYWVLLDRKDPYDGRSIYKATLTFERDWEGRETRSIPPNNQEEGLVESASSASSVALSATASNSGNGVMATSTGEIMSARPSATVSRAGGPSATGVLTFESAGDCLHVPRPTWKVVVGFVIGFIVGFWLQWS</sequence>
<keyword evidence="1" id="KW-0732">Signal</keyword>